<dbReference type="AlphaFoldDB" id="A0A6C0HGW1"/>
<evidence type="ECO:0000313" key="1">
    <source>
        <dbReference type="EMBL" id="QHT79694.1"/>
    </source>
</evidence>
<organism evidence="1">
    <name type="scientific">viral metagenome</name>
    <dbReference type="NCBI Taxonomy" id="1070528"/>
    <lineage>
        <taxon>unclassified sequences</taxon>
        <taxon>metagenomes</taxon>
        <taxon>organismal metagenomes</taxon>
    </lineage>
</organism>
<proteinExistence type="predicted"/>
<name>A0A6C0HGW1_9ZZZZ</name>
<protein>
    <submittedName>
        <fullName evidence="1">Uncharacterized protein</fullName>
    </submittedName>
</protein>
<accession>A0A6C0HGW1</accession>
<reference evidence="1" key="1">
    <citation type="journal article" date="2020" name="Nature">
        <title>Giant virus diversity and host interactions through global metagenomics.</title>
        <authorList>
            <person name="Schulz F."/>
            <person name="Roux S."/>
            <person name="Paez-Espino D."/>
            <person name="Jungbluth S."/>
            <person name="Walsh D.A."/>
            <person name="Denef V.J."/>
            <person name="McMahon K.D."/>
            <person name="Konstantinidis K.T."/>
            <person name="Eloe-Fadrosh E.A."/>
            <person name="Kyrpides N.C."/>
            <person name="Woyke T."/>
        </authorList>
    </citation>
    <scope>NUCLEOTIDE SEQUENCE</scope>
    <source>
        <strain evidence="1">GVMAG-M-3300023184-101</strain>
    </source>
</reference>
<sequence length="282" mass="33127">MSFIQNLSVFIPRIHREDANEAFIKRVFYEQEIACVRRIDFLKCRDSGGNRKGNTYYQAKLYFHYWFKNQIAYNIQQRVLNPDNSGARVIYADPWYWMILKTINPMTEMELCVNERLEYLSARSKKAKAIQYDMQTQLAVFTEQMASLQTDVDRLKEQAKTKIPQNTHIRFCYFEEPSAEETMNVSTIKNVLTEETATECAEAVLQEPTTPEWNDYYDQLDTAKEDSDDYEKLYPTWNVQLQTQPKEAYCEGCELWDQGLGGENQVGHTCNEPTNEFEILNL</sequence>
<dbReference type="EMBL" id="MN739952">
    <property type="protein sequence ID" value="QHT79694.1"/>
    <property type="molecule type" value="Genomic_DNA"/>
</dbReference>